<organism evidence="1 2">
    <name type="scientific">Allohahella marinimesophila</name>
    <dbReference type="NCBI Taxonomy" id="1054972"/>
    <lineage>
        <taxon>Bacteria</taxon>
        <taxon>Pseudomonadati</taxon>
        <taxon>Pseudomonadota</taxon>
        <taxon>Gammaproteobacteria</taxon>
        <taxon>Oceanospirillales</taxon>
        <taxon>Hahellaceae</taxon>
        <taxon>Allohahella</taxon>
    </lineage>
</organism>
<reference evidence="2" key="1">
    <citation type="journal article" date="2019" name="Int. J. Syst. Evol. Microbiol.">
        <title>The Global Catalogue of Microorganisms (GCM) 10K type strain sequencing project: providing services to taxonomists for standard genome sequencing and annotation.</title>
        <authorList>
            <consortium name="The Broad Institute Genomics Platform"/>
            <consortium name="The Broad Institute Genome Sequencing Center for Infectious Disease"/>
            <person name="Wu L."/>
            <person name="Ma J."/>
        </authorList>
    </citation>
    <scope>NUCLEOTIDE SEQUENCE [LARGE SCALE GENOMIC DNA]</scope>
    <source>
        <strain evidence="2">JCM 17555</strain>
    </source>
</reference>
<accession>A0ABP7P8X7</accession>
<protein>
    <recommendedName>
        <fullName evidence="3">Rhamnosyltransferase</fullName>
    </recommendedName>
</protein>
<dbReference type="Proteomes" id="UP001501337">
    <property type="component" value="Unassembled WGS sequence"/>
</dbReference>
<name>A0ABP7P8X7_9GAMM</name>
<comment type="caution">
    <text evidence="1">The sequence shown here is derived from an EMBL/GenBank/DDBJ whole genome shotgun (WGS) entry which is preliminary data.</text>
</comment>
<gene>
    <name evidence="1" type="ORF">GCM10022278_19600</name>
</gene>
<dbReference type="EMBL" id="BAABBO010000009">
    <property type="protein sequence ID" value="GAA3961637.1"/>
    <property type="molecule type" value="Genomic_DNA"/>
</dbReference>
<sequence length="276" mass="31814">METASKGQICHLILTRFNVRSGGKEAQIRQDPTWLKTRFDLFEKYCLPSVKKQSDKSFKWLIFFDLDTPDYFKQKVIQYVENCDQIVPTYVGEWNSEAVKSAIASQILPEHRFVLSTRLDNDDAIHIDFIKTLQLASRACGHDVYLNFPKGMTYASGVAYSHLDRSNAFISRMESVSDFHGVWELKHVDIASTRPIVQLDLKFAWLQVVHGRNVSNKIRGRILKNIKWIDYYPYSVGRESKMVNAKDILGGYIRTTLQGALDILIRAGRTIYKKLI</sequence>
<evidence type="ECO:0000313" key="1">
    <source>
        <dbReference type="EMBL" id="GAA3961637.1"/>
    </source>
</evidence>
<keyword evidence="2" id="KW-1185">Reference proteome</keyword>
<evidence type="ECO:0000313" key="2">
    <source>
        <dbReference type="Proteomes" id="UP001501337"/>
    </source>
</evidence>
<dbReference type="Pfam" id="PF11316">
    <property type="entry name" value="Rhamno_transf"/>
    <property type="match status" value="1"/>
</dbReference>
<evidence type="ECO:0008006" key="3">
    <source>
        <dbReference type="Google" id="ProtNLM"/>
    </source>
</evidence>
<dbReference type="RefSeq" id="WP_344805782.1">
    <property type="nucleotide sequence ID" value="NZ_BAABBO010000009.1"/>
</dbReference>
<proteinExistence type="predicted"/>
<dbReference type="InterPro" id="IPR021466">
    <property type="entry name" value="Put_rhamnosyl_transferase"/>
</dbReference>